<name>A0A239BK49_9BACT</name>
<dbReference type="AlphaFoldDB" id="A0A239BK49"/>
<organism evidence="1 2">
    <name type="scientific">Hymenobacter mucosus</name>
    <dbReference type="NCBI Taxonomy" id="1411120"/>
    <lineage>
        <taxon>Bacteria</taxon>
        <taxon>Pseudomonadati</taxon>
        <taxon>Bacteroidota</taxon>
        <taxon>Cytophagia</taxon>
        <taxon>Cytophagales</taxon>
        <taxon>Hymenobacteraceae</taxon>
        <taxon>Hymenobacter</taxon>
    </lineage>
</organism>
<accession>A0A239BK49</accession>
<gene>
    <name evidence="1" type="ORF">SAMN06269173_1274</name>
</gene>
<sequence>MSATKKLPATSEDCRVVTTEEALAYLTQQGVRLDQAEGVTIPSQFARGYALDTGEVVVVENGWRADSPALIFATGTGFAGCC</sequence>
<dbReference type="EMBL" id="FZNS01000027">
    <property type="protein sequence ID" value="SNS08002.1"/>
    <property type="molecule type" value="Genomic_DNA"/>
</dbReference>
<proteinExistence type="predicted"/>
<dbReference type="Proteomes" id="UP000198310">
    <property type="component" value="Unassembled WGS sequence"/>
</dbReference>
<evidence type="ECO:0000313" key="2">
    <source>
        <dbReference type="Proteomes" id="UP000198310"/>
    </source>
</evidence>
<protein>
    <submittedName>
        <fullName evidence="1">Uncharacterized protein</fullName>
    </submittedName>
</protein>
<evidence type="ECO:0000313" key="1">
    <source>
        <dbReference type="EMBL" id="SNS08002.1"/>
    </source>
</evidence>
<keyword evidence="2" id="KW-1185">Reference proteome</keyword>
<reference evidence="2" key="1">
    <citation type="submission" date="2017-06" db="EMBL/GenBank/DDBJ databases">
        <authorList>
            <person name="Varghese N."/>
            <person name="Submissions S."/>
        </authorList>
    </citation>
    <scope>NUCLEOTIDE SEQUENCE [LARGE SCALE GENOMIC DNA]</scope>
    <source>
        <strain evidence="2">DSM 28041</strain>
    </source>
</reference>